<dbReference type="PANTHER" id="PTHR43844:SF2">
    <property type="entry name" value="SYNTHASE, VITAMIN-B12 INDEPENDENT, PUTATIVE (AFU_ORTHOLOGUE AFUA_3G12060)-RELATED"/>
    <property type="match status" value="1"/>
</dbReference>
<dbReference type="Proteomes" id="UP000623467">
    <property type="component" value="Unassembled WGS sequence"/>
</dbReference>
<dbReference type="PANTHER" id="PTHR43844">
    <property type="entry name" value="METHIONINE SYNTHASE"/>
    <property type="match status" value="1"/>
</dbReference>
<dbReference type="CDD" id="cd03311">
    <property type="entry name" value="CIMS_C_terminal_like"/>
    <property type="match status" value="1"/>
</dbReference>
<dbReference type="GO" id="GO:0008270">
    <property type="term" value="F:zinc ion binding"/>
    <property type="evidence" value="ECO:0007669"/>
    <property type="project" value="InterPro"/>
</dbReference>
<sequence>MAPCFCADQVGSLLRPCGLLEARRQQDIYLDTPLSSEIAEATKAAIADAVKKQLEFSIRPISSGEYERTIFYSGFFEKLEGMTTIKDLPLPAAFRTRLPSSYALLRLGRTVREANIATAPIYRTAPAYLEAWEMLKAVAPNEHWGECKMALPSITFEHIQLAHGTAWVPGVYASDIAYFTDLATAYRAELRALYDAGLRHVQIDEPNLTCFFVDAFLDGCRADGVNPDELFDLYVWAHNEMLRGRPADFRIGMHVCRGNLPVFHDLVSGSYERIAEKMFTKLDYDQFYLEYEDQERQGSFAPLRFLPQGKGVVLGIVSTKTGELEDIDILEARVREAAEVIAKGQGRCAEEVLEDTLAVSPQCGFASMSMSAGEGVTEEKMWAKLVLLRNLARRLWKNAI</sequence>
<dbReference type="Gene3D" id="3.20.20.210">
    <property type="match status" value="1"/>
</dbReference>
<protein>
    <submittedName>
        <fullName evidence="2">Methionine vitamin-b12</fullName>
    </submittedName>
</protein>
<evidence type="ECO:0000259" key="1">
    <source>
        <dbReference type="Pfam" id="PF01717"/>
    </source>
</evidence>
<dbReference type="GO" id="GO:0003871">
    <property type="term" value="F:5-methyltetrahydropteroyltriglutamate-homocysteine S-methyltransferase activity"/>
    <property type="evidence" value="ECO:0007669"/>
    <property type="project" value="InterPro"/>
</dbReference>
<proteinExistence type="predicted"/>
<reference evidence="2" key="1">
    <citation type="submission" date="2020-05" db="EMBL/GenBank/DDBJ databases">
        <title>Mycena genomes resolve the evolution of fungal bioluminescence.</title>
        <authorList>
            <person name="Tsai I.J."/>
        </authorList>
    </citation>
    <scope>NUCLEOTIDE SEQUENCE</scope>
    <source>
        <strain evidence="2">160909Yilan</strain>
    </source>
</reference>
<dbReference type="GO" id="GO:0009086">
    <property type="term" value="P:methionine biosynthetic process"/>
    <property type="evidence" value="ECO:0007669"/>
    <property type="project" value="InterPro"/>
</dbReference>
<organism evidence="2 3">
    <name type="scientific">Mycena sanguinolenta</name>
    <dbReference type="NCBI Taxonomy" id="230812"/>
    <lineage>
        <taxon>Eukaryota</taxon>
        <taxon>Fungi</taxon>
        <taxon>Dikarya</taxon>
        <taxon>Basidiomycota</taxon>
        <taxon>Agaricomycotina</taxon>
        <taxon>Agaricomycetes</taxon>
        <taxon>Agaricomycetidae</taxon>
        <taxon>Agaricales</taxon>
        <taxon>Marasmiineae</taxon>
        <taxon>Mycenaceae</taxon>
        <taxon>Mycena</taxon>
    </lineage>
</organism>
<dbReference type="OrthoDB" id="7772923at2759"/>
<dbReference type="InterPro" id="IPR002629">
    <property type="entry name" value="Met_Synth_C/arc"/>
</dbReference>
<evidence type="ECO:0000313" key="2">
    <source>
        <dbReference type="EMBL" id="KAF7351764.1"/>
    </source>
</evidence>
<dbReference type="Pfam" id="PF01717">
    <property type="entry name" value="Meth_synt_2"/>
    <property type="match status" value="1"/>
</dbReference>
<dbReference type="InterPro" id="IPR038071">
    <property type="entry name" value="UROD/MetE-like_sf"/>
</dbReference>
<keyword evidence="3" id="KW-1185">Reference proteome</keyword>
<comment type="caution">
    <text evidence="2">The sequence shown here is derived from an EMBL/GenBank/DDBJ whole genome shotgun (WGS) entry which is preliminary data.</text>
</comment>
<name>A0A8H6Y3J5_9AGAR</name>
<dbReference type="AlphaFoldDB" id="A0A8H6Y3J5"/>
<dbReference type="SUPFAM" id="SSF51726">
    <property type="entry name" value="UROD/MetE-like"/>
    <property type="match status" value="1"/>
</dbReference>
<dbReference type="EMBL" id="JACAZH010000013">
    <property type="protein sequence ID" value="KAF7351764.1"/>
    <property type="molecule type" value="Genomic_DNA"/>
</dbReference>
<gene>
    <name evidence="2" type="ORF">MSAN_01609700</name>
</gene>
<evidence type="ECO:0000313" key="3">
    <source>
        <dbReference type="Proteomes" id="UP000623467"/>
    </source>
</evidence>
<accession>A0A8H6Y3J5</accession>
<feature type="domain" description="Cobalamin-independent methionine synthase MetE C-terminal/archaeal" evidence="1">
    <location>
        <begin position="179"/>
        <end position="369"/>
    </location>
</feature>